<dbReference type="InParanoid" id="A0A409W451"/>
<dbReference type="SUPFAM" id="SSF55347">
    <property type="entry name" value="Glyceraldehyde-3-phosphate dehydrogenase-like, C-terminal domain"/>
    <property type="match status" value="1"/>
</dbReference>
<evidence type="ECO:0000256" key="1">
    <source>
        <dbReference type="ARBA" id="ARBA00023002"/>
    </source>
</evidence>
<dbReference type="OrthoDB" id="64915at2759"/>
<keyword evidence="1" id="KW-0560">Oxidoreductase</keyword>
<dbReference type="InterPro" id="IPR050463">
    <property type="entry name" value="Gfo/Idh/MocA_oxidrdct_glycsds"/>
</dbReference>
<dbReference type="Gene3D" id="3.40.50.720">
    <property type="entry name" value="NAD(P)-binding Rossmann-like Domain"/>
    <property type="match status" value="1"/>
</dbReference>
<dbReference type="AlphaFoldDB" id="A0A409W451"/>
<keyword evidence="5" id="KW-1185">Reference proteome</keyword>
<name>A0A409W451_9AGAR</name>
<dbReference type="EMBL" id="NHTK01005826">
    <property type="protein sequence ID" value="PPQ73272.1"/>
    <property type="molecule type" value="Genomic_DNA"/>
</dbReference>
<dbReference type="PANTHER" id="PTHR43818:SF11">
    <property type="entry name" value="BCDNA.GH03377"/>
    <property type="match status" value="1"/>
</dbReference>
<dbReference type="Pfam" id="PF01408">
    <property type="entry name" value="GFO_IDH_MocA"/>
    <property type="match status" value="1"/>
</dbReference>
<gene>
    <name evidence="4" type="ORF">CVT24_009927</name>
</gene>
<protein>
    <submittedName>
        <fullName evidence="4">Uncharacterized protein</fullName>
    </submittedName>
</protein>
<sequence length="388" mass="41868">MSTQHTEKPVNVGFVGLSPTGWAAATLAPALLHPNLEGKFKLVAISNSSAASSTAAAEKYGKEAGNRVNAYHGSTAQIASDPDVDLVVVSVKAPMHKELALPVIEQGKDIFIEWPAGRTFEETLEIAEAAKKKGVKTIVNLQARNSLVMRKVKDLIDSGAIGKVRSATSIMVGPREDGLWSPYITGHYKYTVDKASGATALIIPIGHQLDAFTFILGHFTSITASASRQYPTSTVLDHNGNPTDEILTTNTPDQYTFSGPLTSGAHATIMWRGGVRKTKGRKLLQWEIEGDEGLIRIESERAPWVQMANPDVYLNGERVEIEGLSSVLHPEAAFAEPVGIQIQSWKEIAKGPEVGRYATIDDAVKNRRILEAVEKSAAEGVTVHLKSL</sequence>
<evidence type="ECO:0000313" key="5">
    <source>
        <dbReference type="Proteomes" id="UP000284842"/>
    </source>
</evidence>
<dbReference type="STRING" id="181874.A0A409W451"/>
<evidence type="ECO:0000313" key="4">
    <source>
        <dbReference type="EMBL" id="PPQ73272.1"/>
    </source>
</evidence>
<evidence type="ECO:0000259" key="3">
    <source>
        <dbReference type="Pfam" id="PF22685"/>
    </source>
</evidence>
<dbReference type="SUPFAM" id="SSF51735">
    <property type="entry name" value="NAD(P)-binding Rossmann-fold domains"/>
    <property type="match status" value="1"/>
</dbReference>
<dbReference type="FunCoup" id="A0A409W451">
    <property type="interactions" value="26"/>
</dbReference>
<dbReference type="Gene3D" id="3.30.360.10">
    <property type="entry name" value="Dihydrodipicolinate Reductase, domain 2"/>
    <property type="match status" value="1"/>
</dbReference>
<dbReference type="GO" id="GO:0016491">
    <property type="term" value="F:oxidoreductase activity"/>
    <property type="evidence" value="ECO:0007669"/>
    <property type="project" value="UniProtKB-KW"/>
</dbReference>
<comment type="caution">
    <text evidence="4">The sequence shown here is derived from an EMBL/GenBank/DDBJ whole genome shotgun (WGS) entry which is preliminary data.</text>
</comment>
<dbReference type="GO" id="GO:0000166">
    <property type="term" value="F:nucleotide binding"/>
    <property type="evidence" value="ECO:0007669"/>
    <property type="project" value="InterPro"/>
</dbReference>
<dbReference type="InterPro" id="IPR036291">
    <property type="entry name" value="NAD(P)-bd_dom_sf"/>
</dbReference>
<dbReference type="InterPro" id="IPR000683">
    <property type="entry name" value="Gfo/Idh/MocA-like_OxRdtase_N"/>
</dbReference>
<dbReference type="PANTHER" id="PTHR43818">
    <property type="entry name" value="BCDNA.GH03377"/>
    <property type="match status" value="1"/>
</dbReference>
<dbReference type="Proteomes" id="UP000284842">
    <property type="component" value="Unassembled WGS sequence"/>
</dbReference>
<evidence type="ECO:0000259" key="2">
    <source>
        <dbReference type="Pfam" id="PF01408"/>
    </source>
</evidence>
<proteinExistence type="predicted"/>
<dbReference type="Pfam" id="PF22685">
    <property type="entry name" value="Gal80p_C-like"/>
    <property type="match status" value="1"/>
</dbReference>
<dbReference type="InterPro" id="IPR055080">
    <property type="entry name" value="Gal80p-like_C"/>
</dbReference>
<organism evidence="4 5">
    <name type="scientific">Panaeolus cyanescens</name>
    <dbReference type="NCBI Taxonomy" id="181874"/>
    <lineage>
        <taxon>Eukaryota</taxon>
        <taxon>Fungi</taxon>
        <taxon>Dikarya</taxon>
        <taxon>Basidiomycota</taxon>
        <taxon>Agaricomycotina</taxon>
        <taxon>Agaricomycetes</taxon>
        <taxon>Agaricomycetidae</taxon>
        <taxon>Agaricales</taxon>
        <taxon>Agaricineae</taxon>
        <taxon>Galeropsidaceae</taxon>
        <taxon>Panaeolus</taxon>
    </lineage>
</organism>
<feature type="domain" description="Gfo/Idh/MocA-like oxidoreductase N-terminal" evidence="2">
    <location>
        <begin position="11"/>
        <end position="140"/>
    </location>
</feature>
<feature type="domain" description="Gal80p-like C-terminal" evidence="3">
    <location>
        <begin position="149"/>
        <end position="299"/>
    </location>
</feature>
<accession>A0A409W451</accession>
<reference evidence="4 5" key="1">
    <citation type="journal article" date="2018" name="Evol. Lett.">
        <title>Horizontal gene cluster transfer increased hallucinogenic mushroom diversity.</title>
        <authorList>
            <person name="Reynolds H.T."/>
            <person name="Vijayakumar V."/>
            <person name="Gluck-Thaler E."/>
            <person name="Korotkin H.B."/>
            <person name="Matheny P.B."/>
            <person name="Slot J.C."/>
        </authorList>
    </citation>
    <scope>NUCLEOTIDE SEQUENCE [LARGE SCALE GENOMIC DNA]</scope>
    <source>
        <strain evidence="4 5">2629</strain>
    </source>
</reference>